<keyword evidence="3" id="KW-1185">Reference proteome</keyword>
<gene>
    <name evidence="2" type="ORF">FOF52_15100</name>
</gene>
<dbReference type="EMBL" id="CP051627">
    <property type="protein sequence ID" value="UPT22129.1"/>
    <property type="molecule type" value="Genomic_DNA"/>
</dbReference>
<keyword evidence="1" id="KW-1133">Transmembrane helix</keyword>
<keyword evidence="1" id="KW-0472">Membrane</keyword>
<evidence type="ECO:0000256" key="1">
    <source>
        <dbReference type="SAM" id="Phobius"/>
    </source>
</evidence>
<reference evidence="2 3" key="1">
    <citation type="submission" date="2020-04" db="EMBL/GenBank/DDBJ databases">
        <title>Thermobifida alba genome sequencing and assembly.</title>
        <authorList>
            <person name="Luzics S."/>
            <person name="Horvath B."/>
            <person name="Nagy I."/>
            <person name="Toth A."/>
            <person name="Nagy I."/>
            <person name="Kukolya J."/>
        </authorList>
    </citation>
    <scope>NUCLEOTIDE SEQUENCE [LARGE SCALE GENOMIC DNA]</scope>
    <source>
        <strain evidence="2 3">DSM 43795</strain>
    </source>
</reference>
<feature type="transmembrane region" description="Helical" evidence="1">
    <location>
        <begin position="30"/>
        <end position="53"/>
    </location>
</feature>
<protein>
    <recommendedName>
        <fullName evidence="4">Integral membrane protein</fullName>
    </recommendedName>
</protein>
<organism evidence="2 3">
    <name type="scientific">Thermobifida alba</name>
    <name type="common">Thermomonospora alba</name>
    <dbReference type="NCBI Taxonomy" id="53522"/>
    <lineage>
        <taxon>Bacteria</taxon>
        <taxon>Bacillati</taxon>
        <taxon>Actinomycetota</taxon>
        <taxon>Actinomycetes</taxon>
        <taxon>Streptosporangiales</taxon>
        <taxon>Nocardiopsidaceae</taxon>
        <taxon>Thermobifida</taxon>
    </lineage>
</organism>
<dbReference type="RefSeq" id="WP_248590616.1">
    <property type="nucleotide sequence ID" value="NZ_BAABEB010000005.1"/>
</dbReference>
<keyword evidence="1" id="KW-0812">Transmembrane</keyword>
<accession>A0ABY4L388</accession>
<evidence type="ECO:0000313" key="2">
    <source>
        <dbReference type="EMBL" id="UPT22129.1"/>
    </source>
</evidence>
<dbReference type="Proteomes" id="UP000832041">
    <property type="component" value="Chromosome"/>
</dbReference>
<feature type="transmembrane region" description="Helical" evidence="1">
    <location>
        <begin position="89"/>
        <end position="111"/>
    </location>
</feature>
<evidence type="ECO:0008006" key="4">
    <source>
        <dbReference type="Google" id="ProtNLM"/>
    </source>
</evidence>
<evidence type="ECO:0000313" key="3">
    <source>
        <dbReference type="Proteomes" id="UP000832041"/>
    </source>
</evidence>
<name>A0ABY4L388_THEAE</name>
<proteinExistence type="predicted"/>
<sequence length="143" mass="15722">MAEEARPLSPGDVARAERLRARAAADGRWYVWYLAAVAVLSAVLVVAVEAFFADGFARHLALAGWLLATLPVTWWAERRRVRPRGATRSLTVAAAVWFLGYLLLVGPLVRWQFDTSLAAWSLAAAGMSLPFAAAAALMWRRTR</sequence>
<feature type="transmembrane region" description="Helical" evidence="1">
    <location>
        <begin position="117"/>
        <end position="139"/>
    </location>
</feature>
<feature type="transmembrane region" description="Helical" evidence="1">
    <location>
        <begin position="59"/>
        <end position="77"/>
    </location>
</feature>